<dbReference type="Proteomes" id="UP000178735">
    <property type="component" value="Unassembled WGS sequence"/>
</dbReference>
<dbReference type="Gene3D" id="2.30.30.40">
    <property type="entry name" value="SH3 Domains"/>
    <property type="match status" value="1"/>
</dbReference>
<gene>
    <name evidence="3" type="ORF">A2008_04285</name>
</gene>
<name>A0A1F7WN85_9BACT</name>
<dbReference type="EMBL" id="MGFH01000164">
    <property type="protein sequence ID" value="OGM03475.1"/>
    <property type="molecule type" value="Genomic_DNA"/>
</dbReference>
<feature type="signal peptide" evidence="1">
    <location>
        <begin position="1"/>
        <end position="43"/>
    </location>
</feature>
<comment type="caution">
    <text evidence="3">The sequence shown here is derived from an EMBL/GenBank/DDBJ whole genome shotgun (WGS) entry which is preliminary data.</text>
</comment>
<organism evidence="3 4">
    <name type="scientific">Candidatus Wallbacteria bacterium GWC2_49_35</name>
    <dbReference type="NCBI Taxonomy" id="1817813"/>
    <lineage>
        <taxon>Bacteria</taxon>
        <taxon>Candidatus Walliibacteriota</taxon>
    </lineage>
</organism>
<feature type="domain" description="DUF4214" evidence="2">
    <location>
        <begin position="80"/>
        <end position="129"/>
    </location>
</feature>
<evidence type="ECO:0000256" key="1">
    <source>
        <dbReference type="SAM" id="SignalP"/>
    </source>
</evidence>
<feature type="chain" id="PRO_5009533514" description="DUF4214 domain-containing protein" evidence="1">
    <location>
        <begin position="44"/>
        <end position="609"/>
    </location>
</feature>
<dbReference type="STRING" id="1817813.A2008_04285"/>
<reference evidence="3 4" key="1">
    <citation type="journal article" date="2016" name="Nat. Commun.">
        <title>Thousands of microbial genomes shed light on interconnected biogeochemical processes in an aquifer system.</title>
        <authorList>
            <person name="Anantharaman K."/>
            <person name="Brown C.T."/>
            <person name="Hug L.A."/>
            <person name="Sharon I."/>
            <person name="Castelle C.J."/>
            <person name="Probst A.J."/>
            <person name="Thomas B.C."/>
            <person name="Singh A."/>
            <person name="Wilkins M.J."/>
            <person name="Karaoz U."/>
            <person name="Brodie E.L."/>
            <person name="Williams K.H."/>
            <person name="Hubbard S.S."/>
            <person name="Banfield J.F."/>
        </authorList>
    </citation>
    <scope>NUCLEOTIDE SEQUENCE [LARGE SCALE GENOMIC DNA]</scope>
</reference>
<evidence type="ECO:0000313" key="4">
    <source>
        <dbReference type="Proteomes" id="UP000178735"/>
    </source>
</evidence>
<dbReference type="InterPro" id="IPR025282">
    <property type="entry name" value="DUF4214"/>
</dbReference>
<sequence>MIKIELETVVSIKVNNERKIRINKMAAAFLLAACLFSASAAPAAEESVLDSAKIKETLKKTEAAYFKNKKILEEISDKSNDDISFIKKAYKILLKREPADGELTKWAGRIGSGTSRLNAIDELTSSDEYFLKNDISGFVKATSARLMQSPGFESTSVMRIKKEESFKILSRQDEWYNVALESGARGYIRSEHIAIDPPDLSGQTQAAEASPDGMDYLASDDLQDFRRVYSADISALKECFTKLKSMLVMGSKYKPYEIKPGKLIEGEKQLTIFRSKTLDLSQKIENYNSKNPIKHRISVIRCEYGDVVSYKFAENLIELQSSAINGAALEVLKDGESIVKTDVFKCGDEQRARVVLNEFRQECDYRKIKKYALVDILNLGKYYFDSKKEYFMKNAFGEYSASVEKDRYFADFTNPEVSALMLKYLDDVIKSGYFDAVIIDNLRMPHYPSAGNDIRALFIFNDAPVKEFEKNTGVSVAALNEAHEDIFKKYAISKFENFVTVLRKFFASKKMPFYAVCDADYYQKKFDTRLCEYKKWGNNIDLILLRFTSTDERKIAALSKDAASQISRPQIICVSKKLFEDEAKAFNFGDTLKKINMDSNLIRGLFVEQ</sequence>
<proteinExistence type="predicted"/>
<evidence type="ECO:0000313" key="3">
    <source>
        <dbReference type="EMBL" id="OGM03475.1"/>
    </source>
</evidence>
<dbReference type="Pfam" id="PF13946">
    <property type="entry name" value="DUF4214"/>
    <property type="match status" value="1"/>
</dbReference>
<keyword evidence="1" id="KW-0732">Signal</keyword>
<protein>
    <recommendedName>
        <fullName evidence="2">DUF4214 domain-containing protein</fullName>
    </recommendedName>
</protein>
<evidence type="ECO:0000259" key="2">
    <source>
        <dbReference type="Pfam" id="PF13946"/>
    </source>
</evidence>
<dbReference type="AlphaFoldDB" id="A0A1F7WN85"/>
<accession>A0A1F7WN85</accession>